<accession>A0A915JD12</accession>
<name>A0A915JD12_ROMCU</name>
<reference evidence="2" key="1">
    <citation type="submission" date="2022-11" db="UniProtKB">
        <authorList>
            <consortium name="WormBaseParasite"/>
        </authorList>
    </citation>
    <scope>IDENTIFICATION</scope>
</reference>
<evidence type="ECO:0000313" key="1">
    <source>
        <dbReference type="Proteomes" id="UP000887565"/>
    </source>
</evidence>
<keyword evidence="1" id="KW-1185">Reference proteome</keyword>
<evidence type="ECO:0000313" key="2">
    <source>
        <dbReference type="WBParaSite" id="nRc.2.0.1.t23690-RA"/>
    </source>
</evidence>
<organism evidence="1 2">
    <name type="scientific">Romanomermis culicivorax</name>
    <name type="common">Nematode worm</name>
    <dbReference type="NCBI Taxonomy" id="13658"/>
    <lineage>
        <taxon>Eukaryota</taxon>
        <taxon>Metazoa</taxon>
        <taxon>Ecdysozoa</taxon>
        <taxon>Nematoda</taxon>
        <taxon>Enoplea</taxon>
        <taxon>Dorylaimia</taxon>
        <taxon>Mermithida</taxon>
        <taxon>Mermithoidea</taxon>
        <taxon>Mermithidae</taxon>
        <taxon>Romanomermis</taxon>
    </lineage>
</organism>
<dbReference type="Proteomes" id="UP000887565">
    <property type="component" value="Unplaced"/>
</dbReference>
<proteinExistence type="predicted"/>
<sequence>MFTAILYLMLPGKCNVRLNWYNEPIFVEANGDQDEVQKWSLNRTVSNKQTNMYPLGAYDNLDITFIFNRNTKKCNIEL</sequence>
<dbReference type="AlphaFoldDB" id="A0A915JD12"/>
<protein>
    <submittedName>
        <fullName evidence="2">Uncharacterized protein</fullName>
    </submittedName>
</protein>
<dbReference type="WBParaSite" id="nRc.2.0.1.t23690-RA">
    <property type="protein sequence ID" value="nRc.2.0.1.t23690-RA"/>
    <property type="gene ID" value="nRc.2.0.1.g23690"/>
</dbReference>